<evidence type="ECO:0000313" key="3">
    <source>
        <dbReference type="Proteomes" id="UP001329915"/>
    </source>
</evidence>
<keyword evidence="3" id="KW-1185">Reference proteome</keyword>
<feature type="domain" description="DUF6917" evidence="1">
    <location>
        <begin position="17"/>
        <end position="140"/>
    </location>
</feature>
<dbReference type="InterPro" id="IPR054210">
    <property type="entry name" value="DUF6917"/>
</dbReference>
<reference evidence="2 3" key="1">
    <citation type="submission" date="2023-04" db="EMBL/GenBank/DDBJ databases">
        <authorList>
            <person name="Hsu D."/>
        </authorList>
    </citation>
    <scope>NUCLEOTIDE SEQUENCE [LARGE SCALE GENOMIC DNA]</scope>
    <source>
        <strain evidence="2 3">MK1</strain>
    </source>
</reference>
<organism evidence="2 3">
    <name type="scientific">Metallumcola ferriviriculae</name>
    <dbReference type="NCBI Taxonomy" id="3039180"/>
    <lineage>
        <taxon>Bacteria</taxon>
        <taxon>Bacillati</taxon>
        <taxon>Bacillota</taxon>
        <taxon>Clostridia</taxon>
        <taxon>Neomoorellales</taxon>
        <taxon>Desulfitibacteraceae</taxon>
        <taxon>Metallumcola</taxon>
    </lineage>
</organism>
<evidence type="ECO:0000313" key="2">
    <source>
        <dbReference type="EMBL" id="WRO21939.1"/>
    </source>
</evidence>
<dbReference type="RefSeq" id="WP_366924765.1">
    <property type="nucleotide sequence ID" value="NZ_CP121694.1"/>
</dbReference>
<gene>
    <name evidence="2" type="ORF">MFMK1_001760</name>
</gene>
<sequence>MIIIDPYKAGMFEKNPYAKKRDILGSLIVVLDGRLDERGLQLIAPISRALLAGEIHELILTDEEGAGPNKKVNKIAYLGFFEVSQSGVMVTGDDIYVARQKIGRVAGFDITHMPNHLNIVIYSDERTSGLEKGLELGTEFKCSKPNS</sequence>
<evidence type="ECO:0000259" key="1">
    <source>
        <dbReference type="Pfam" id="PF21891"/>
    </source>
</evidence>
<dbReference type="AlphaFoldDB" id="A0AAU0UMD1"/>
<name>A0AAU0UMD1_9FIRM</name>
<proteinExistence type="predicted"/>
<protein>
    <recommendedName>
        <fullName evidence="1">DUF6917 domain-containing protein</fullName>
    </recommendedName>
</protein>
<accession>A0AAU0UMD1</accession>
<dbReference type="EMBL" id="CP121694">
    <property type="protein sequence ID" value="WRO21939.1"/>
    <property type="molecule type" value="Genomic_DNA"/>
</dbReference>
<dbReference type="KEGG" id="dbc:MFMK1_001760"/>
<dbReference type="Pfam" id="PF21891">
    <property type="entry name" value="DUF6917"/>
    <property type="match status" value="1"/>
</dbReference>
<dbReference type="Proteomes" id="UP001329915">
    <property type="component" value="Chromosome"/>
</dbReference>